<evidence type="ECO:0000313" key="6">
    <source>
        <dbReference type="Proteomes" id="UP000449547"/>
    </source>
</evidence>
<dbReference type="VEuPathDB" id="FungiDB:DIURU_002446"/>
<feature type="compositionally biased region" description="Polar residues" evidence="4">
    <location>
        <begin position="52"/>
        <end position="64"/>
    </location>
</feature>
<evidence type="ECO:0000256" key="3">
    <source>
        <dbReference type="SAM" id="Coils"/>
    </source>
</evidence>
<dbReference type="SUPFAM" id="SSF117281">
    <property type="entry name" value="Kelch motif"/>
    <property type="match status" value="1"/>
</dbReference>
<sequence>MARFKLGKKSKRDDTTSSSSTMPSVMTEDYAYGGNGRHSVGQSPQGYVPGTTAGTVTSDQTSVAGSVGGPPSVMSDLHPHNAKFSSGHSRQHSRSLKPLPAGVTTPWKRFKLMNSPFPRYRHAASAVTSDKNEVFLMGGLKEGSVFGDTWKIVPHVSHHEIVGYEASPIEVASMQTPPARVGHASVLCGNAFIVYGGDTVDTDDAGFPDNNFYLFNINNNKYTVPGHILNKPNGRYGHTLAVVSLTNSSSRLYLFGGQLENSVYDDLYFFELNTFKSPKAKWELVEPQNNFKPPPLTNHSMSVYKNKLYVFGGVYNNEKVSNDLWCYDPSINKWMQVPTTGRNPPPTNEHSACVVGDRLFIYGGNDFSGIIYSSMYVLDLTNFSWQRVNTAGEVAGPGPRCGHSMTYVPRYHKLVVMGGDKNDYVNEDPHDFDVYDTITGNEVGTMLFELDVDFVDHFYGNDGLGDVTEANESPVDDAAPIHSPNVGSIVPVTSPKEPKSYARDIAPHSRDIIDPRGTAPHADALGSPIAPPITDELAGNESFGPSNDDTQGYANHAKSYSAGPEDFASAEASPMVKPVSTHSHVPPIPNTVSASSVDESLKLRNRRSLDPGKPDGLGYATNGEGGFGSKEVSGFPGAANSTGAVGDTSGKSDFSNDLPNQDYSVPKIPPPSDSYSSGFNESSNSKNLPSHQSVEHKSASVKSPAIADGIDDTAPLRVPDSRDDDHIANQNNALNRTITNDGGKLKALVADLSAQLNHLRSNTKVQMQQATQRISELENENKELRETGQQRTAEHAPPIPGSLPGVSAPSASDAEVAQLRSQIAEQKEVIDHLKLQVGPTDLDITSRDLNDSPGGDRSSITEVGRLKLERMEYRQKVAQLDADKTRLARQVEEYEPFMQNHVSDLSKFQQVIETQERQLAQLSQSLFDQNKLLAELDEMKTKHANLERDFATYRQIYPADDVDGTREIDDASVSATNPRSLAAEMRNMVEVWTNHSADIKQRALEPTPAVDNLHLTQLQSQLDELMAVSKQNDEMASREINELKALVEERSNGLRSFEEKYRDALSSVNHTSKALKLSQEEVQSQKSMLDKLMKENNELRMFKTASRRTSSRSATPMGTPGGPGAAEGLPSVAPIAEDSDDEDVTRNTHANLKIKDLEADLFILGQERDSLKDQVVSLKKQLYMAQNDAP</sequence>
<name>A0A642UQR1_DIURU</name>
<keyword evidence="3" id="KW-0175">Coiled coil</keyword>
<feature type="compositionally biased region" description="Basic residues" evidence="4">
    <location>
        <begin position="1"/>
        <end position="10"/>
    </location>
</feature>
<evidence type="ECO:0000256" key="2">
    <source>
        <dbReference type="ARBA" id="ARBA00022737"/>
    </source>
</evidence>
<evidence type="ECO:0000256" key="4">
    <source>
        <dbReference type="SAM" id="MobiDB-lite"/>
    </source>
</evidence>
<dbReference type="InterPro" id="IPR015915">
    <property type="entry name" value="Kelch-typ_b-propeller"/>
</dbReference>
<feature type="compositionally biased region" description="Polar residues" evidence="4">
    <location>
        <begin position="639"/>
        <end position="663"/>
    </location>
</feature>
<dbReference type="OrthoDB" id="45365at2759"/>
<feature type="coiled-coil region" evidence="3">
    <location>
        <begin position="863"/>
        <end position="956"/>
    </location>
</feature>
<keyword evidence="6" id="KW-1185">Reference proteome</keyword>
<feature type="compositionally biased region" description="Basic and acidic residues" evidence="4">
    <location>
        <begin position="496"/>
        <end position="514"/>
    </location>
</feature>
<feature type="region of interest" description="Disordered" evidence="4">
    <location>
        <begin position="468"/>
        <end position="723"/>
    </location>
</feature>
<organism evidence="5 6">
    <name type="scientific">Diutina rugosa</name>
    <name type="common">Yeast</name>
    <name type="synonym">Candida rugosa</name>
    <dbReference type="NCBI Taxonomy" id="5481"/>
    <lineage>
        <taxon>Eukaryota</taxon>
        <taxon>Fungi</taxon>
        <taxon>Dikarya</taxon>
        <taxon>Ascomycota</taxon>
        <taxon>Saccharomycotina</taxon>
        <taxon>Pichiomycetes</taxon>
        <taxon>Debaryomycetaceae</taxon>
        <taxon>Diutina</taxon>
    </lineage>
</organism>
<feature type="compositionally biased region" description="Basic and acidic residues" evidence="4">
    <location>
        <begin position="783"/>
        <end position="794"/>
    </location>
</feature>
<dbReference type="RefSeq" id="XP_034012862.1">
    <property type="nucleotide sequence ID" value="XM_034155098.1"/>
</dbReference>
<feature type="compositionally biased region" description="Basic and acidic residues" evidence="4">
    <location>
        <begin position="599"/>
        <end position="613"/>
    </location>
</feature>
<feature type="region of interest" description="Disordered" evidence="4">
    <location>
        <begin position="783"/>
        <end position="812"/>
    </location>
</feature>
<comment type="caution">
    <text evidence="5">The sequence shown here is derived from an EMBL/GenBank/DDBJ whole genome shotgun (WGS) entry which is preliminary data.</text>
</comment>
<feature type="compositionally biased region" description="Low complexity" evidence="4">
    <location>
        <begin position="673"/>
        <end position="687"/>
    </location>
</feature>
<dbReference type="GeneID" id="54781097"/>
<accession>A0A642UQR1</accession>
<dbReference type="Gene3D" id="2.120.10.80">
    <property type="entry name" value="Kelch-type beta propeller"/>
    <property type="match status" value="2"/>
</dbReference>
<keyword evidence="2" id="KW-0677">Repeat</keyword>
<dbReference type="PANTHER" id="PTHR46093">
    <property type="entry name" value="ACYL-COA-BINDING DOMAIN-CONTAINING PROTEIN 5"/>
    <property type="match status" value="1"/>
</dbReference>
<evidence type="ECO:0000313" key="5">
    <source>
        <dbReference type="EMBL" id="KAA8903560.1"/>
    </source>
</evidence>
<feature type="compositionally biased region" description="Polar residues" evidence="4">
    <location>
        <begin position="543"/>
        <end position="553"/>
    </location>
</feature>
<reference evidence="5 6" key="1">
    <citation type="submission" date="2019-07" db="EMBL/GenBank/DDBJ databases">
        <title>Genome assembly of two rare yeast pathogens: Diutina rugosa and Trichomonascus ciferrii.</title>
        <authorList>
            <person name="Mixao V."/>
            <person name="Saus E."/>
            <person name="Hansen A."/>
            <person name="Lass-Flor C."/>
            <person name="Gabaldon T."/>
        </authorList>
    </citation>
    <scope>NUCLEOTIDE SEQUENCE [LARGE SCALE GENOMIC DNA]</scope>
    <source>
        <strain evidence="5 6">CBS 613</strain>
    </source>
</reference>
<dbReference type="AlphaFoldDB" id="A0A642UQR1"/>
<dbReference type="PANTHER" id="PTHR46093:SF18">
    <property type="entry name" value="FIBRONECTIN TYPE-III DOMAIN-CONTAINING PROTEIN"/>
    <property type="match status" value="1"/>
</dbReference>
<dbReference type="EMBL" id="SWFT01000067">
    <property type="protein sequence ID" value="KAA8903560.1"/>
    <property type="molecule type" value="Genomic_DNA"/>
</dbReference>
<gene>
    <name evidence="5" type="ORF">DIURU_002446</name>
</gene>
<protein>
    <submittedName>
        <fullName evidence="5">Uncharacterized protein</fullName>
    </submittedName>
</protein>
<feature type="region of interest" description="Disordered" evidence="4">
    <location>
        <begin position="1"/>
        <end position="101"/>
    </location>
</feature>
<dbReference type="Proteomes" id="UP000449547">
    <property type="component" value="Unassembled WGS sequence"/>
</dbReference>
<dbReference type="OMA" id="WNRIKLQ"/>
<feature type="region of interest" description="Disordered" evidence="4">
    <location>
        <begin position="1104"/>
        <end position="1127"/>
    </location>
</feature>
<dbReference type="Pfam" id="PF24681">
    <property type="entry name" value="Kelch_KLHDC2_KLHL20_DRC7"/>
    <property type="match status" value="1"/>
</dbReference>
<keyword evidence="1" id="KW-0880">Kelch repeat</keyword>
<proteinExistence type="predicted"/>
<evidence type="ECO:0000256" key="1">
    <source>
        <dbReference type="ARBA" id="ARBA00022441"/>
    </source>
</evidence>